<feature type="domain" description="N-acetyltransferase" evidence="1">
    <location>
        <begin position="4"/>
        <end position="59"/>
    </location>
</feature>
<dbReference type="RefSeq" id="WP_250431780.1">
    <property type="nucleotide sequence ID" value="NZ_JALPRR010000004.1"/>
</dbReference>
<dbReference type="Pfam" id="PF00583">
    <property type="entry name" value="Acetyltransf_1"/>
    <property type="match status" value="1"/>
</dbReference>
<proteinExistence type="predicted"/>
<dbReference type="InterPro" id="IPR016181">
    <property type="entry name" value="Acyl_CoA_acyltransferase"/>
</dbReference>
<dbReference type="InterPro" id="IPR000182">
    <property type="entry name" value="GNAT_dom"/>
</dbReference>
<dbReference type="Gene3D" id="3.40.630.30">
    <property type="match status" value="1"/>
</dbReference>
<comment type="caution">
    <text evidence="2">The sequence shown here is derived from an EMBL/GenBank/DDBJ whole genome shotgun (WGS) entry which is preliminary data.</text>
</comment>
<accession>A0ABW5D2K6</accession>
<dbReference type="EMBL" id="JBHUIM010000003">
    <property type="protein sequence ID" value="MFD2248293.1"/>
    <property type="molecule type" value="Genomic_DNA"/>
</dbReference>
<name>A0ABW5D2K6_9BACT</name>
<dbReference type="EC" id="2.3.1.-" evidence="2"/>
<dbReference type="SUPFAM" id="SSF55729">
    <property type="entry name" value="Acyl-CoA N-acyltransferases (Nat)"/>
    <property type="match status" value="1"/>
</dbReference>
<gene>
    <name evidence="2" type="ORF">ACFSKP_18645</name>
</gene>
<dbReference type="Proteomes" id="UP001597374">
    <property type="component" value="Unassembled WGS sequence"/>
</dbReference>
<dbReference type="GO" id="GO:0016746">
    <property type="term" value="F:acyltransferase activity"/>
    <property type="evidence" value="ECO:0007669"/>
    <property type="project" value="UniProtKB-KW"/>
</dbReference>
<evidence type="ECO:0000313" key="3">
    <source>
        <dbReference type="Proteomes" id="UP001597374"/>
    </source>
</evidence>
<protein>
    <submittedName>
        <fullName evidence="2">GNAT family N-acetyltransferase</fullName>
        <ecNumber evidence="2">2.3.1.-</ecNumber>
    </submittedName>
</protein>
<keyword evidence="3" id="KW-1185">Reference proteome</keyword>
<sequence length="99" mass="11129">MITKDGVPVGCGASREYIAGVTEIKRMHVKAAFRVQDIARQGLAELGKWARTQLNRLYTGNRQEATQSYSALPKNDYTTIPNNSKYEHVDNSVCIKDIR</sequence>
<reference evidence="3" key="1">
    <citation type="journal article" date="2019" name="Int. J. Syst. Evol. Microbiol.">
        <title>The Global Catalogue of Microorganisms (GCM) 10K type strain sequencing project: providing services to taxonomists for standard genome sequencing and annotation.</title>
        <authorList>
            <consortium name="The Broad Institute Genomics Platform"/>
            <consortium name="The Broad Institute Genome Sequencing Center for Infectious Disease"/>
            <person name="Wu L."/>
            <person name="Ma J."/>
        </authorList>
    </citation>
    <scope>NUCLEOTIDE SEQUENCE [LARGE SCALE GENOMIC DNA]</scope>
    <source>
        <strain evidence="3">CGMCC 4.1782</strain>
    </source>
</reference>
<organism evidence="2 3">
    <name type="scientific">Pontibacter ruber</name>
    <dbReference type="NCBI Taxonomy" id="1343895"/>
    <lineage>
        <taxon>Bacteria</taxon>
        <taxon>Pseudomonadati</taxon>
        <taxon>Bacteroidota</taxon>
        <taxon>Cytophagia</taxon>
        <taxon>Cytophagales</taxon>
        <taxon>Hymenobacteraceae</taxon>
        <taxon>Pontibacter</taxon>
    </lineage>
</organism>
<keyword evidence="2" id="KW-0012">Acyltransferase</keyword>
<evidence type="ECO:0000313" key="2">
    <source>
        <dbReference type="EMBL" id="MFD2248293.1"/>
    </source>
</evidence>
<evidence type="ECO:0000259" key="1">
    <source>
        <dbReference type="Pfam" id="PF00583"/>
    </source>
</evidence>
<keyword evidence="2" id="KW-0808">Transferase</keyword>